<dbReference type="InterPro" id="IPR004629">
    <property type="entry name" value="WecG_TagA_CpsF"/>
</dbReference>
<evidence type="ECO:0000313" key="5">
    <source>
        <dbReference type="Proteomes" id="UP000178892"/>
    </source>
</evidence>
<evidence type="ECO:0000256" key="1">
    <source>
        <dbReference type="ARBA" id="ARBA00022676"/>
    </source>
</evidence>
<dbReference type="PANTHER" id="PTHR34136:SF1">
    <property type="entry name" value="UDP-N-ACETYL-D-MANNOSAMINURONIC ACID TRANSFERASE"/>
    <property type="match status" value="1"/>
</dbReference>
<evidence type="ECO:0000256" key="3">
    <source>
        <dbReference type="SAM" id="Phobius"/>
    </source>
</evidence>
<keyword evidence="2" id="KW-0808">Transferase</keyword>
<evidence type="ECO:0008006" key="6">
    <source>
        <dbReference type="Google" id="ProtNLM"/>
    </source>
</evidence>
<accession>A0A1F5NTY3</accession>
<sequence length="279" mass="31647">MKIDIAGVQVVSVLKQEAIAAIDQFVQNGQPHLVTTPYSELIVFAQRDENYKKVLNSANLSLPDGIGILWAAKFLSLQRKKQFSIFNFHFSNLILSLAAIIFYPAWIRSVIKEQVTGSHLIWDIAKLAADRGYSLALVGGTDDVAGKAGEELRSQNKELRINLALSDCEFDDALVERINQSNSDILLIAYSPPKQEMWLAQNLQKLNVKVAIGLGGTFDYIAGKQPQAPKFLHDMGLEWLWRLITQPWRIKRMWNAVPVFIWKVYKYKLKNYGLRIDNS</sequence>
<dbReference type="CDD" id="cd06533">
    <property type="entry name" value="Glyco_transf_WecG_TagA"/>
    <property type="match status" value="1"/>
</dbReference>
<dbReference type="AlphaFoldDB" id="A0A1F5NTY3"/>
<evidence type="ECO:0000313" key="4">
    <source>
        <dbReference type="EMBL" id="OGE81126.1"/>
    </source>
</evidence>
<keyword evidence="1" id="KW-0328">Glycosyltransferase</keyword>
<dbReference type="EMBL" id="MFEL01000010">
    <property type="protein sequence ID" value="OGE81126.1"/>
    <property type="molecule type" value="Genomic_DNA"/>
</dbReference>
<keyword evidence="3" id="KW-1133">Transmembrane helix</keyword>
<keyword evidence="3" id="KW-0812">Transmembrane</keyword>
<dbReference type="NCBIfam" id="TIGR00696">
    <property type="entry name" value="wecG_tagA_cpsF"/>
    <property type="match status" value="1"/>
</dbReference>
<feature type="transmembrane region" description="Helical" evidence="3">
    <location>
        <begin position="83"/>
        <end position="106"/>
    </location>
</feature>
<dbReference type="STRING" id="1817825.A2720_01125"/>
<dbReference type="GO" id="GO:0016758">
    <property type="term" value="F:hexosyltransferase activity"/>
    <property type="evidence" value="ECO:0007669"/>
    <property type="project" value="TreeGrafter"/>
</dbReference>
<proteinExistence type="predicted"/>
<organism evidence="4 5">
    <name type="scientific">Candidatus Doudnabacteria bacterium RIFCSPHIGHO2_01_FULL_46_24</name>
    <dbReference type="NCBI Taxonomy" id="1817825"/>
    <lineage>
        <taxon>Bacteria</taxon>
        <taxon>Candidatus Doudnaibacteriota</taxon>
    </lineage>
</organism>
<reference evidence="4 5" key="1">
    <citation type="journal article" date="2016" name="Nat. Commun.">
        <title>Thousands of microbial genomes shed light on interconnected biogeochemical processes in an aquifer system.</title>
        <authorList>
            <person name="Anantharaman K."/>
            <person name="Brown C.T."/>
            <person name="Hug L.A."/>
            <person name="Sharon I."/>
            <person name="Castelle C.J."/>
            <person name="Probst A.J."/>
            <person name="Thomas B.C."/>
            <person name="Singh A."/>
            <person name="Wilkins M.J."/>
            <person name="Karaoz U."/>
            <person name="Brodie E.L."/>
            <person name="Williams K.H."/>
            <person name="Hubbard S.S."/>
            <person name="Banfield J.F."/>
        </authorList>
    </citation>
    <scope>NUCLEOTIDE SEQUENCE [LARGE SCALE GENOMIC DNA]</scope>
</reference>
<dbReference type="Pfam" id="PF03808">
    <property type="entry name" value="Glyco_tran_WecG"/>
    <property type="match status" value="1"/>
</dbReference>
<gene>
    <name evidence="4" type="ORF">A2720_01125</name>
</gene>
<dbReference type="Proteomes" id="UP000178892">
    <property type="component" value="Unassembled WGS sequence"/>
</dbReference>
<protein>
    <recommendedName>
        <fullName evidence="6">Glycosyl transferase</fullName>
    </recommendedName>
</protein>
<dbReference type="PANTHER" id="PTHR34136">
    <property type="match status" value="1"/>
</dbReference>
<keyword evidence="3" id="KW-0472">Membrane</keyword>
<comment type="caution">
    <text evidence="4">The sequence shown here is derived from an EMBL/GenBank/DDBJ whole genome shotgun (WGS) entry which is preliminary data.</text>
</comment>
<name>A0A1F5NTY3_9BACT</name>
<evidence type="ECO:0000256" key="2">
    <source>
        <dbReference type="ARBA" id="ARBA00022679"/>
    </source>
</evidence>